<comment type="caution">
    <text evidence="1">The sequence shown here is derived from an EMBL/GenBank/DDBJ whole genome shotgun (WGS) entry which is preliminary data.</text>
</comment>
<dbReference type="AlphaFoldDB" id="A0AAD4J680"/>
<gene>
    <name evidence="1" type="ORF">C2S53_016056</name>
</gene>
<evidence type="ECO:0000313" key="2">
    <source>
        <dbReference type="Proteomes" id="UP001190926"/>
    </source>
</evidence>
<dbReference type="Proteomes" id="UP001190926">
    <property type="component" value="Unassembled WGS sequence"/>
</dbReference>
<reference evidence="1 2" key="1">
    <citation type="journal article" date="2021" name="Nat. Commun.">
        <title>Incipient diploidization of the medicinal plant Perilla within 10,000 years.</title>
        <authorList>
            <person name="Zhang Y."/>
            <person name="Shen Q."/>
            <person name="Leng L."/>
            <person name="Zhang D."/>
            <person name="Chen S."/>
            <person name="Shi Y."/>
            <person name="Ning Z."/>
            <person name="Chen S."/>
        </authorList>
    </citation>
    <scope>NUCLEOTIDE SEQUENCE [LARGE SCALE GENOMIC DNA]</scope>
    <source>
        <strain evidence="2">cv. PC099</strain>
    </source>
</reference>
<protein>
    <submittedName>
        <fullName evidence="1">Uncharacterized protein</fullName>
    </submittedName>
</protein>
<sequence>MPSVWSFICDLDDSKTTFTVKFRLVRTYAYPSFTNREDIGSWECILHDEKLVSSKFWFSMLQFSVLAV</sequence>
<proteinExistence type="predicted"/>
<organism evidence="1 2">
    <name type="scientific">Perilla frutescens var. hirtella</name>
    <name type="common">Perilla citriodora</name>
    <name type="synonym">Perilla setoyensis</name>
    <dbReference type="NCBI Taxonomy" id="608512"/>
    <lineage>
        <taxon>Eukaryota</taxon>
        <taxon>Viridiplantae</taxon>
        <taxon>Streptophyta</taxon>
        <taxon>Embryophyta</taxon>
        <taxon>Tracheophyta</taxon>
        <taxon>Spermatophyta</taxon>
        <taxon>Magnoliopsida</taxon>
        <taxon>eudicotyledons</taxon>
        <taxon>Gunneridae</taxon>
        <taxon>Pentapetalae</taxon>
        <taxon>asterids</taxon>
        <taxon>lamiids</taxon>
        <taxon>Lamiales</taxon>
        <taxon>Lamiaceae</taxon>
        <taxon>Nepetoideae</taxon>
        <taxon>Elsholtzieae</taxon>
        <taxon>Perilla</taxon>
    </lineage>
</organism>
<dbReference type="EMBL" id="SDAM02000150">
    <property type="protein sequence ID" value="KAH6827355.1"/>
    <property type="molecule type" value="Genomic_DNA"/>
</dbReference>
<accession>A0AAD4J680</accession>
<name>A0AAD4J680_PERFH</name>
<keyword evidence="2" id="KW-1185">Reference proteome</keyword>
<evidence type="ECO:0000313" key="1">
    <source>
        <dbReference type="EMBL" id="KAH6827355.1"/>
    </source>
</evidence>